<sequence>MSIFTAALRLVRLFPVLSSTVTLMFGVDEHIFLGTWTRPSYREQANVNLHSWFQLWGRRGRWVILLGYPANYLSALLNLILARDQLYAASATKWYLLGFLFSLGHIAIYAKRALKLLADIKNNVPRGNSVHSMEVWLELNSIRALTTDFPAWVCFIVAALKVL</sequence>
<evidence type="ECO:0008006" key="4">
    <source>
        <dbReference type="Google" id="ProtNLM"/>
    </source>
</evidence>
<keyword evidence="1" id="KW-0472">Membrane</keyword>
<dbReference type="AlphaFoldDB" id="A0A177CNU4"/>
<dbReference type="GeneID" id="28770261"/>
<reference evidence="2 3" key="1">
    <citation type="submission" date="2016-05" db="EMBL/GenBank/DDBJ databases">
        <title>Comparative analysis of secretome profiles of manganese(II)-oxidizing ascomycete fungi.</title>
        <authorList>
            <consortium name="DOE Joint Genome Institute"/>
            <person name="Zeiner C.A."/>
            <person name="Purvine S.O."/>
            <person name="Zink E.M."/>
            <person name="Wu S."/>
            <person name="Pasa-Tolic L."/>
            <person name="Chaput D.L."/>
            <person name="Haridas S."/>
            <person name="Grigoriev I.V."/>
            <person name="Santelli C.M."/>
            <person name="Hansel C.M."/>
        </authorList>
    </citation>
    <scope>NUCLEOTIDE SEQUENCE [LARGE SCALE GENOMIC DNA]</scope>
    <source>
        <strain evidence="2 3">AP3s5-JAC2a</strain>
    </source>
</reference>
<evidence type="ECO:0000256" key="1">
    <source>
        <dbReference type="SAM" id="Phobius"/>
    </source>
</evidence>
<name>A0A177CNU4_9PLEO</name>
<protein>
    <recommendedName>
        <fullName evidence="4">Integral membrane protein</fullName>
    </recommendedName>
</protein>
<dbReference type="Proteomes" id="UP000077069">
    <property type="component" value="Unassembled WGS sequence"/>
</dbReference>
<evidence type="ECO:0000313" key="2">
    <source>
        <dbReference type="EMBL" id="OAG08652.1"/>
    </source>
</evidence>
<dbReference type="OrthoDB" id="1523883at2759"/>
<dbReference type="EMBL" id="KV441550">
    <property type="protein sequence ID" value="OAG08652.1"/>
    <property type="molecule type" value="Genomic_DNA"/>
</dbReference>
<keyword evidence="1" id="KW-1133">Transmembrane helix</keyword>
<feature type="transmembrane region" description="Helical" evidence="1">
    <location>
        <begin position="94"/>
        <end position="110"/>
    </location>
</feature>
<keyword evidence="3" id="KW-1185">Reference proteome</keyword>
<dbReference type="InParanoid" id="A0A177CNU4"/>
<accession>A0A177CNU4</accession>
<organism evidence="2 3">
    <name type="scientific">Paraphaeosphaeria sporulosa</name>
    <dbReference type="NCBI Taxonomy" id="1460663"/>
    <lineage>
        <taxon>Eukaryota</taxon>
        <taxon>Fungi</taxon>
        <taxon>Dikarya</taxon>
        <taxon>Ascomycota</taxon>
        <taxon>Pezizomycotina</taxon>
        <taxon>Dothideomycetes</taxon>
        <taxon>Pleosporomycetidae</taxon>
        <taxon>Pleosporales</taxon>
        <taxon>Massarineae</taxon>
        <taxon>Didymosphaeriaceae</taxon>
        <taxon>Paraphaeosphaeria</taxon>
    </lineage>
</organism>
<proteinExistence type="predicted"/>
<dbReference type="RefSeq" id="XP_018039017.1">
    <property type="nucleotide sequence ID" value="XM_018186775.1"/>
</dbReference>
<keyword evidence="1" id="KW-0812">Transmembrane</keyword>
<feature type="transmembrane region" description="Helical" evidence="1">
    <location>
        <begin position="62"/>
        <end position="82"/>
    </location>
</feature>
<evidence type="ECO:0000313" key="3">
    <source>
        <dbReference type="Proteomes" id="UP000077069"/>
    </source>
</evidence>
<gene>
    <name evidence="2" type="ORF">CC84DRAFT_584700</name>
</gene>
<dbReference type="STRING" id="1460663.A0A177CNU4"/>